<dbReference type="InterPro" id="IPR021327">
    <property type="entry name" value="DUF2934"/>
</dbReference>
<reference evidence="1" key="1">
    <citation type="submission" date="2020-08" db="EMBL/GenBank/DDBJ databases">
        <authorList>
            <person name="Hu Y."/>
            <person name="Nguyen S.V."/>
            <person name="Li F."/>
            <person name="Fanning S."/>
        </authorList>
    </citation>
    <scope>NUCLEOTIDE SEQUENCE</scope>
    <source>
        <strain evidence="1">SYSU D8009</strain>
    </source>
</reference>
<dbReference type="EMBL" id="JACOMF010000022">
    <property type="protein sequence ID" value="MBC4017049.1"/>
    <property type="molecule type" value="Genomic_DNA"/>
</dbReference>
<keyword evidence="2" id="KW-1185">Reference proteome</keyword>
<evidence type="ECO:0000313" key="2">
    <source>
        <dbReference type="Proteomes" id="UP000600101"/>
    </source>
</evidence>
<comment type="caution">
    <text evidence="1">The sequence shown here is derived from an EMBL/GenBank/DDBJ whole genome shotgun (WGS) entry which is preliminary data.</text>
</comment>
<dbReference type="RefSeq" id="WP_186771816.1">
    <property type="nucleotide sequence ID" value="NZ_JACOMF010000022.1"/>
</dbReference>
<dbReference type="AlphaFoldDB" id="A0A9X0UDW1"/>
<gene>
    <name evidence="1" type="ORF">H7965_17180</name>
</gene>
<protein>
    <submittedName>
        <fullName evidence="1">DUF2934 domain-containing protein</fullName>
    </submittedName>
</protein>
<accession>A0A9X0UDW1</accession>
<sequence>MSDANQDLETRIRERAYALWEEDGRPEGRAAEHWDQARRFIEAEDDLKAPDMVANPPL</sequence>
<dbReference type="Pfam" id="PF11154">
    <property type="entry name" value="DUF2934"/>
    <property type="match status" value="1"/>
</dbReference>
<proteinExistence type="predicted"/>
<dbReference type="Proteomes" id="UP000600101">
    <property type="component" value="Unassembled WGS sequence"/>
</dbReference>
<name>A0A9X0UDW1_9PROT</name>
<evidence type="ECO:0000313" key="1">
    <source>
        <dbReference type="EMBL" id="MBC4017049.1"/>
    </source>
</evidence>
<organism evidence="1 2">
    <name type="scientific">Siccirubricoccus deserti</name>
    <dbReference type="NCBI Taxonomy" id="2013562"/>
    <lineage>
        <taxon>Bacteria</taxon>
        <taxon>Pseudomonadati</taxon>
        <taxon>Pseudomonadota</taxon>
        <taxon>Alphaproteobacteria</taxon>
        <taxon>Acetobacterales</taxon>
        <taxon>Roseomonadaceae</taxon>
        <taxon>Siccirubricoccus</taxon>
    </lineage>
</organism>